<dbReference type="EC" id="2.7.11.1" evidence="1"/>
<dbReference type="PROSITE" id="PS50011">
    <property type="entry name" value="PROTEIN_KINASE_DOM"/>
    <property type="match status" value="1"/>
</dbReference>
<dbReference type="PROSITE" id="PS00108">
    <property type="entry name" value="PROTEIN_KINASE_ST"/>
    <property type="match status" value="1"/>
</dbReference>
<dbReference type="SUPFAM" id="SSF56112">
    <property type="entry name" value="Protein kinase-like (PK-like)"/>
    <property type="match status" value="1"/>
</dbReference>
<keyword evidence="12" id="KW-1185">Reference proteome</keyword>
<dbReference type="Gene3D" id="1.10.510.10">
    <property type="entry name" value="Transferase(Phosphotransferase) domain 1"/>
    <property type="match status" value="1"/>
</dbReference>
<feature type="compositionally biased region" description="Low complexity" evidence="9">
    <location>
        <begin position="285"/>
        <end position="294"/>
    </location>
</feature>
<organism evidence="11 12">
    <name type="scientific">Ichthyophthirius multifiliis</name>
    <name type="common">White spot disease agent</name>
    <name type="synonym">Ich</name>
    <dbReference type="NCBI Taxonomy" id="5932"/>
    <lineage>
        <taxon>Eukaryota</taxon>
        <taxon>Sar</taxon>
        <taxon>Alveolata</taxon>
        <taxon>Ciliophora</taxon>
        <taxon>Intramacronucleata</taxon>
        <taxon>Oligohymenophorea</taxon>
        <taxon>Hymenostomatida</taxon>
        <taxon>Ophryoglenina</taxon>
        <taxon>Ichthyophthirius</taxon>
    </lineage>
</organism>
<dbReference type="STRING" id="857967.G0QJ87"/>
<dbReference type="Pfam" id="PF00069">
    <property type="entry name" value="Pkinase"/>
    <property type="match status" value="1"/>
</dbReference>
<keyword evidence="5 11" id="KW-0418">Kinase</keyword>
<reference evidence="11 12" key="1">
    <citation type="submission" date="2011-07" db="EMBL/GenBank/DDBJ databases">
        <authorList>
            <person name="Coyne R."/>
            <person name="Brami D."/>
            <person name="Johnson J."/>
            <person name="Hostetler J."/>
            <person name="Hannick L."/>
            <person name="Clark T."/>
            <person name="Cassidy-Hanley D."/>
            <person name="Inman J."/>
        </authorList>
    </citation>
    <scope>NUCLEOTIDE SEQUENCE [LARGE SCALE GENOMIC DNA]</scope>
    <source>
        <strain evidence="11 12">G5</strain>
    </source>
</reference>
<evidence type="ECO:0000256" key="6">
    <source>
        <dbReference type="ARBA" id="ARBA00022840"/>
    </source>
</evidence>
<evidence type="ECO:0000256" key="2">
    <source>
        <dbReference type="ARBA" id="ARBA00022527"/>
    </source>
</evidence>
<comment type="catalytic activity">
    <reaction evidence="8">
        <text>L-seryl-[protein] + ATP = O-phospho-L-seryl-[protein] + ADP + H(+)</text>
        <dbReference type="Rhea" id="RHEA:17989"/>
        <dbReference type="Rhea" id="RHEA-COMP:9863"/>
        <dbReference type="Rhea" id="RHEA-COMP:11604"/>
        <dbReference type="ChEBI" id="CHEBI:15378"/>
        <dbReference type="ChEBI" id="CHEBI:29999"/>
        <dbReference type="ChEBI" id="CHEBI:30616"/>
        <dbReference type="ChEBI" id="CHEBI:83421"/>
        <dbReference type="ChEBI" id="CHEBI:456216"/>
        <dbReference type="EC" id="2.7.11.1"/>
    </reaction>
</comment>
<protein>
    <recommendedName>
        <fullName evidence="1">non-specific serine/threonine protein kinase</fullName>
        <ecNumber evidence="1">2.7.11.1</ecNumber>
    </recommendedName>
</protein>
<dbReference type="InParanoid" id="G0QJ87"/>
<dbReference type="GO" id="GO:0005737">
    <property type="term" value="C:cytoplasm"/>
    <property type="evidence" value="ECO:0007669"/>
    <property type="project" value="TreeGrafter"/>
</dbReference>
<name>G0QJ87_ICHMU</name>
<dbReference type="GO" id="GO:0005524">
    <property type="term" value="F:ATP binding"/>
    <property type="evidence" value="ECO:0007669"/>
    <property type="project" value="UniProtKB-KW"/>
</dbReference>
<evidence type="ECO:0000256" key="4">
    <source>
        <dbReference type="ARBA" id="ARBA00022741"/>
    </source>
</evidence>
<dbReference type="OrthoDB" id="248923at2759"/>
<sequence length="494" mass="57690">MQGGCIAVYLMELCDGGSLFDLISQNQQTRLQEKKLIHIINEAAKGIKALHQMNPPIVHRDIKIENILLGHGKYKLCDFGSCSSQIVDFSTIPQHQYDNYEDLFSKTTTLMYRPPEMCEPSRQYLVNQKVDIWMLGCVLYTIAFYTHPFVESQKMAIIDATFRFPQNSKYSEKLHDLIRHMLTPDPKYRPDINNIIQICENYDNMSQINLNQMAAQMKTKQIQIEKQLQTFSSKPIKQFDGDIPMEELLKIQENIKKECLGSDDEQQNEFTFVRKKQPVVKKKNLNNSKYNNNNSQTSDKNHNNNKDNLIKCKYNSKIIIIAKILFLNFNSNNNQHNKILITIKIYFLNLTFKVIIQIKLKKQVMTIFLINSIFNLKITKNNLIFKIIIINNQILLISNKSLNKIYNNSKIIKTFNQIFGSFFKIITNLILKTITKNNNNNSRLNNKITFKINNNNKFSSNNNKHLIYQNSMSLNSNRLIINNNKISLIYFDNK</sequence>
<evidence type="ECO:0000313" key="12">
    <source>
        <dbReference type="Proteomes" id="UP000008983"/>
    </source>
</evidence>
<dbReference type="InterPro" id="IPR008271">
    <property type="entry name" value="Ser/Thr_kinase_AS"/>
</dbReference>
<dbReference type="GO" id="GO:0004674">
    <property type="term" value="F:protein serine/threonine kinase activity"/>
    <property type="evidence" value="ECO:0007669"/>
    <property type="project" value="UniProtKB-KW"/>
</dbReference>
<dbReference type="SMART" id="SM00220">
    <property type="entry name" value="S_TKc"/>
    <property type="match status" value="1"/>
</dbReference>
<evidence type="ECO:0000256" key="9">
    <source>
        <dbReference type="SAM" id="MobiDB-lite"/>
    </source>
</evidence>
<proteinExistence type="predicted"/>
<dbReference type="GO" id="GO:0106310">
    <property type="term" value="F:protein serine kinase activity"/>
    <property type="evidence" value="ECO:0007669"/>
    <property type="project" value="RHEA"/>
</dbReference>
<dbReference type="GeneID" id="14910917"/>
<dbReference type="EMBL" id="GL983052">
    <property type="protein sequence ID" value="EGR34716.1"/>
    <property type="molecule type" value="Genomic_DNA"/>
</dbReference>
<dbReference type="Proteomes" id="UP000008983">
    <property type="component" value="Unassembled WGS sequence"/>
</dbReference>
<accession>G0QJ87</accession>
<dbReference type="AlphaFoldDB" id="G0QJ87"/>
<dbReference type="RefSeq" id="XP_004040020.1">
    <property type="nucleotide sequence ID" value="XM_004039972.1"/>
</dbReference>
<evidence type="ECO:0000256" key="3">
    <source>
        <dbReference type="ARBA" id="ARBA00022679"/>
    </source>
</evidence>
<evidence type="ECO:0000259" key="10">
    <source>
        <dbReference type="PROSITE" id="PS50011"/>
    </source>
</evidence>
<evidence type="ECO:0000256" key="1">
    <source>
        <dbReference type="ARBA" id="ARBA00012513"/>
    </source>
</evidence>
<evidence type="ECO:0000256" key="7">
    <source>
        <dbReference type="ARBA" id="ARBA00047899"/>
    </source>
</evidence>
<evidence type="ECO:0000313" key="11">
    <source>
        <dbReference type="EMBL" id="EGR34716.1"/>
    </source>
</evidence>
<dbReference type="InterPro" id="IPR000719">
    <property type="entry name" value="Prot_kinase_dom"/>
</dbReference>
<keyword evidence="2" id="KW-0723">Serine/threonine-protein kinase</keyword>
<dbReference type="PANTHER" id="PTHR22967:SF57">
    <property type="entry name" value="AUXILIN, ISOFORM A-RELATED"/>
    <property type="match status" value="1"/>
</dbReference>
<dbReference type="PANTHER" id="PTHR22967">
    <property type="entry name" value="SERINE/THREONINE PROTEIN KINASE"/>
    <property type="match status" value="1"/>
</dbReference>
<evidence type="ECO:0000256" key="8">
    <source>
        <dbReference type="ARBA" id="ARBA00048679"/>
    </source>
</evidence>
<comment type="catalytic activity">
    <reaction evidence="7">
        <text>L-threonyl-[protein] + ATP = O-phospho-L-threonyl-[protein] + ADP + H(+)</text>
        <dbReference type="Rhea" id="RHEA:46608"/>
        <dbReference type="Rhea" id="RHEA-COMP:11060"/>
        <dbReference type="Rhea" id="RHEA-COMP:11605"/>
        <dbReference type="ChEBI" id="CHEBI:15378"/>
        <dbReference type="ChEBI" id="CHEBI:30013"/>
        <dbReference type="ChEBI" id="CHEBI:30616"/>
        <dbReference type="ChEBI" id="CHEBI:61977"/>
        <dbReference type="ChEBI" id="CHEBI:456216"/>
        <dbReference type="EC" id="2.7.11.1"/>
    </reaction>
</comment>
<dbReference type="InterPro" id="IPR011009">
    <property type="entry name" value="Kinase-like_dom_sf"/>
</dbReference>
<evidence type="ECO:0000256" key="5">
    <source>
        <dbReference type="ARBA" id="ARBA00022777"/>
    </source>
</evidence>
<keyword evidence="6" id="KW-0067">ATP-binding</keyword>
<feature type="domain" description="Protein kinase" evidence="10">
    <location>
        <begin position="1"/>
        <end position="205"/>
    </location>
</feature>
<dbReference type="GO" id="GO:0016787">
    <property type="term" value="F:hydrolase activity"/>
    <property type="evidence" value="ECO:0007669"/>
    <property type="project" value="UniProtKB-KW"/>
</dbReference>
<keyword evidence="11" id="KW-0378">Hydrolase</keyword>
<feature type="region of interest" description="Disordered" evidence="9">
    <location>
        <begin position="283"/>
        <end position="305"/>
    </location>
</feature>
<gene>
    <name evidence="11" type="ORF">IMG5_003190</name>
</gene>
<keyword evidence="3 11" id="KW-0808">Transferase</keyword>
<keyword evidence="4" id="KW-0547">Nucleotide-binding</keyword>
<dbReference type="eggNOG" id="KOG1989">
    <property type="taxonomic scope" value="Eukaryota"/>
</dbReference>